<evidence type="ECO:0000256" key="6">
    <source>
        <dbReference type="ARBA" id="ARBA00022723"/>
    </source>
</evidence>
<feature type="domain" description="HD/PDEase" evidence="8">
    <location>
        <begin position="36"/>
        <end position="150"/>
    </location>
</feature>
<dbReference type="InterPro" id="IPR003607">
    <property type="entry name" value="HD/PDEase_dom"/>
</dbReference>
<dbReference type="RefSeq" id="WP_150267484.1">
    <property type="nucleotide sequence ID" value="NZ_CP029194.1"/>
</dbReference>
<accession>A0A5P2AR35</accession>
<dbReference type="SUPFAM" id="SSF109604">
    <property type="entry name" value="HD-domain/PDEase-like"/>
    <property type="match status" value="1"/>
</dbReference>
<dbReference type="AlphaFoldDB" id="A0A5P2AR35"/>
<dbReference type="Proteomes" id="UP000324106">
    <property type="component" value="Chromosome"/>
</dbReference>
<comment type="cofactor">
    <cofactor evidence="3">
        <name>Co(2+)</name>
        <dbReference type="ChEBI" id="CHEBI:48828"/>
    </cofactor>
</comment>
<dbReference type="GO" id="GO:0046872">
    <property type="term" value="F:metal ion binding"/>
    <property type="evidence" value="ECO:0007669"/>
    <property type="project" value="UniProtKB-KW"/>
</dbReference>
<dbReference type="GO" id="GO:0005737">
    <property type="term" value="C:cytoplasm"/>
    <property type="evidence" value="ECO:0007669"/>
    <property type="project" value="TreeGrafter"/>
</dbReference>
<keyword evidence="7 9" id="KW-0378">Hydrolase</keyword>
<keyword evidence="6" id="KW-0479">Metal-binding</keyword>
<proteinExistence type="predicted"/>
<evidence type="ECO:0000313" key="9">
    <source>
        <dbReference type="EMBL" id="QES20643.1"/>
    </source>
</evidence>
<dbReference type="SMART" id="SM00471">
    <property type="entry name" value="HDc"/>
    <property type="match status" value="1"/>
</dbReference>
<comment type="catalytic activity">
    <reaction evidence="1">
        <text>a 2'-deoxyribonucleoside 5'-phosphate + H2O = a 2'-deoxyribonucleoside + phosphate</text>
        <dbReference type="Rhea" id="RHEA:36167"/>
        <dbReference type="ChEBI" id="CHEBI:15377"/>
        <dbReference type="ChEBI" id="CHEBI:18274"/>
        <dbReference type="ChEBI" id="CHEBI:43474"/>
        <dbReference type="ChEBI" id="CHEBI:65317"/>
        <dbReference type="EC" id="3.1.3.89"/>
    </reaction>
</comment>
<dbReference type="Gene3D" id="1.10.3210.10">
    <property type="entry name" value="Hypothetical protein af1432"/>
    <property type="match status" value="1"/>
</dbReference>
<dbReference type="GO" id="GO:0002953">
    <property type="term" value="F:5'-deoxynucleotidase activity"/>
    <property type="evidence" value="ECO:0007669"/>
    <property type="project" value="UniProtKB-EC"/>
</dbReference>
<sequence>MADETANAQGTAGFIFEMGVLKNAKRTGWWFTGNNNPESIAEHSFRVGVIGAVLAMMEGVDPAKVALMCLFHDTQETRIGDIPHIGRRYIDAATNQTVTADQVSAAHPAVKAGVQRVVDEYEANDTPEAIVAKDADKLECLVQAVEYRAQGNTLVQDWIDTSLNSLKTASAQALAEAALTMSPLEWRKTFLS</sequence>
<dbReference type="InterPro" id="IPR039356">
    <property type="entry name" value="YfbR/HDDC2"/>
</dbReference>
<evidence type="ECO:0000313" key="10">
    <source>
        <dbReference type="Proteomes" id="UP000324106"/>
    </source>
</evidence>
<dbReference type="EMBL" id="CP029194">
    <property type="protein sequence ID" value="QES20643.1"/>
    <property type="molecule type" value="Genomic_DNA"/>
</dbReference>
<name>A0A5P2AR35_STRVZ</name>
<comment type="subunit">
    <text evidence="4">Homodimer.</text>
</comment>
<gene>
    <name evidence="9" type="ORF">DEJ46_17205</name>
</gene>
<organism evidence="9 10">
    <name type="scientific">Streptomyces venezuelae</name>
    <dbReference type="NCBI Taxonomy" id="54571"/>
    <lineage>
        <taxon>Bacteria</taxon>
        <taxon>Bacillati</taxon>
        <taxon>Actinomycetota</taxon>
        <taxon>Actinomycetes</taxon>
        <taxon>Kitasatosporales</taxon>
        <taxon>Streptomycetaceae</taxon>
        <taxon>Streptomyces</taxon>
    </lineage>
</organism>
<dbReference type="Pfam" id="PF13023">
    <property type="entry name" value="HD_3"/>
    <property type="match status" value="1"/>
</dbReference>
<evidence type="ECO:0000256" key="2">
    <source>
        <dbReference type="ARBA" id="ARBA00001936"/>
    </source>
</evidence>
<comment type="cofactor">
    <cofactor evidence="2">
        <name>Mn(2+)</name>
        <dbReference type="ChEBI" id="CHEBI:29035"/>
    </cofactor>
</comment>
<reference evidence="9 10" key="1">
    <citation type="submission" date="2018-05" db="EMBL/GenBank/DDBJ databases">
        <title>Streptomyces venezuelae.</title>
        <authorList>
            <person name="Kim W."/>
            <person name="Lee N."/>
            <person name="Cho B.-K."/>
        </authorList>
    </citation>
    <scope>NUCLEOTIDE SEQUENCE [LARGE SCALE GENOMIC DNA]</scope>
    <source>
        <strain evidence="9 10">ATCC 15068</strain>
    </source>
</reference>
<evidence type="ECO:0000256" key="1">
    <source>
        <dbReference type="ARBA" id="ARBA00001638"/>
    </source>
</evidence>
<evidence type="ECO:0000256" key="5">
    <source>
        <dbReference type="ARBA" id="ARBA00012964"/>
    </source>
</evidence>
<dbReference type="PANTHER" id="PTHR11845:SF13">
    <property type="entry name" value="5'-DEOXYNUCLEOTIDASE HDDC2"/>
    <property type="match status" value="1"/>
</dbReference>
<evidence type="ECO:0000259" key="8">
    <source>
        <dbReference type="SMART" id="SM00471"/>
    </source>
</evidence>
<evidence type="ECO:0000256" key="3">
    <source>
        <dbReference type="ARBA" id="ARBA00001941"/>
    </source>
</evidence>
<dbReference type="InterPro" id="IPR006674">
    <property type="entry name" value="HD_domain"/>
</dbReference>
<dbReference type="OrthoDB" id="9786155at2"/>
<protein>
    <recommendedName>
        <fullName evidence="5">5'-deoxynucleotidase</fullName>
        <ecNumber evidence="5">3.1.3.89</ecNumber>
    </recommendedName>
</protein>
<evidence type="ECO:0000256" key="7">
    <source>
        <dbReference type="ARBA" id="ARBA00022801"/>
    </source>
</evidence>
<evidence type="ECO:0000256" key="4">
    <source>
        <dbReference type="ARBA" id="ARBA00011738"/>
    </source>
</evidence>
<dbReference type="EC" id="3.1.3.89" evidence="5"/>
<dbReference type="PANTHER" id="PTHR11845">
    <property type="entry name" value="5'-DEOXYNUCLEOTIDASE HDDC2"/>
    <property type="match status" value="1"/>
</dbReference>